<comment type="subcellular location">
    <subcellularLocation>
        <location evidence="1">Membrane</location>
        <topology evidence="1">Multi-pass membrane protein</topology>
    </subcellularLocation>
</comment>
<proteinExistence type="predicted"/>
<evidence type="ECO:0000256" key="3">
    <source>
        <dbReference type="ARBA" id="ARBA00022989"/>
    </source>
</evidence>
<reference evidence="6 7" key="1">
    <citation type="submission" date="2021-05" db="EMBL/GenBank/DDBJ databases">
        <title>Complete genome of Nocardioides aquaticus KCTC 9944T isolated from meromictic and hypersaline Ekho Lake, Antarctica.</title>
        <authorList>
            <person name="Hwang K."/>
            <person name="Kim K.M."/>
            <person name="Choe H."/>
        </authorList>
    </citation>
    <scope>NUCLEOTIDE SEQUENCE [LARGE SCALE GENOMIC DNA]</scope>
    <source>
        <strain evidence="6 7">KCTC 9944</strain>
    </source>
</reference>
<feature type="transmembrane region" description="Helical" evidence="5">
    <location>
        <begin position="20"/>
        <end position="37"/>
    </location>
</feature>
<dbReference type="Proteomes" id="UP000679307">
    <property type="component" value="Chromosome"/>
</dbReference>
<dbReference type="PANTHER" id="PTHR33514:SF13">
    <property type="entry name" value="PROTEIN ABCI12, CHLOROPLASTIC"/>
    <property type="match status" value="1"/>
</dbReference>
<dbReference type="PANTHER" id="PTHR33514">
    <property type="entry name" value="PROTEIN ABCI12, CHLOROPLASTIC"/>
    <property type="match status" value="1"/>
</dbReference>
<evidence type="ECO:0000313" key="6">
    <source>
        <dbReference type="EMBL" id="QVT78938.1"/>
    </source>
</evidence>
<dbReference type="EMBL" id="CP075371">
    <property type="protein sequence ID" value="QVT78938.1"/>
    <property type="molecule type" value="Genomic_DNA"/>
</dbReference>
<sequence length="202" mass="21137">MSLLLGTHRPGTTWLHRLPAGAKLLGLVLLGLVVVLVRGPVSAVVALVVAVGLGAYAGLTAREGLRTLRGLLLVAVLLGGFQVWNNGWARAVESVGDLLALVVLATVLTLTTPVDEVLDALVRALRPLRRLGVDPDRVALTISLALRAIPTTVAIAEETRDAALARGLERSPRARLVPLVVRVVSHARATGDALHARGVGDD</sequence>
<evidence type="ECO:0000256" key="2">
    <source>
        <dbReference type="ARBA" id="ARBA00022692"/>
    </source>
</evidence>
<keyword evidence="2 5" id="KW-0812">Transmembrane</keyword>
<organism evidence="6 7">
    <name type="scientific">Nocardioides aquaticus</name>
    <dbReference type="NCBI Taxonomy" id="160826"/>
    <lineage>
        <taxon>Bacteria</taxon>
        <taxon>Bacillati</taxon>
        <taxon>Actinomycetota</taxon>
        <taxon>Actinomycetes</taxon>
        <taxon>Propionibacteriales</taxon>
        <taxon>Nocardioidaceae</taxon>
        <taxon>Nocardioides</taxon>
    </lineage>
</organism>
<name>A0ABX8EIM4_9ACTN</name>
<feature type="transmembrane region" description="Helical" evidence="5">
    <location>
        <begin position="43"/>
        <end position="61"/>
    </location>
</feature>
<evidence type="ECO:0000256" key="1">
    <source>
        <dbReference type="ARBA" id="ARBA00004141"/>
    </source>
</evidence>
<evidence type="ECO:0000256" key="4">
    <source>
        <dbReference type="ARBA" id="ARBA00023136"/>
    </source>
</evidence>
<evidence type="ECO:0000313" key="7">
    <source>
        <dbReference type="Proteomes" id="UP000679307"/>
    </source>
</evidence>
<dbReference type="RefSeq" id="WP_214058457.1">
    <property type="nucleotide sequence ID" value="NZ_BAAAHS010000066.1"/>
</dbReference>
<protein>
    <submittedName>
        <fullName evidence="6">Energy-coupling factor transporter transmembrane protein BioN</fullName>
    </submittedName>
</protein>
<keyword evidence="3 5" id="KW-1133">Transmembrane helix</keyword>
<dbReference type="CDD" id="cd16914">
    <property type="entry name" value="EcfT"/>
    <property type="match status" value="1"/>
</dbReference>
<dbReference type="InterPro" id="IPR003339">
    <property type="entry name" value="ABC/ECF_trnsptr_transmembrane"/>
</dbReference>
<gene>
    <name evidence="6" type="primary">bioN</name>
    <name evidence="6" type="ORF">ENKNEFLB_01316</name>
</gene>
<dbReference type="Pfam" id="PF02361">
    <property type="entry name" value="CbiQ"/>
    <property type="match status" value="1"/>
</dbReference>
<keyword evidence="7" id="KW-1185">Reference proteome</keyword>
<evidence type="ECO:0000256" key="5">
    <source>
        <dbReference type="SAM" id="Phobius"/>
    </source>
</evidence>
<accession>A0ABX8EIM4</accession>
<keyword evidence="4 5" id="KW-0472">Membrane</keyword>